<evidence type="ECO:0000313" key="3">
    <source>
        <dbReference type="Proteomes" id="UP000030651"/>
    </source>
</evidence>
<gene>
    <name evidence="2" type="ORF">PFICI_06406</name>
</gene>
<proteinExistence type="predicted"/>
<dbReference type="RefSeq" id="XP_007833178.1">
    <property type="nucleotide sequence ID" value="XM_007834987.1"/>
</dbReference>
<dbReference type="InParanoid" id="W3X5V2"/>
<protein>
    <submittedName>
        <fullName evidence="2">Uncharacterized protein</fullName>
    </submittedName>
</protein>
<dbReference type="EMBL" id="KI912112">
    <property type="protein sequence ID" value="ETS81404.1"/>
    <property type="molecule type" value="Genomic_DNA"/>
</dbReference>
<dbReference type="GeneID" id="19271419"/>
<organism evidence="2 3">
    <name type="scientific">Pestalotiopsis fici (strain W106-1 / CGMCC3.15140)</name>
    <dbReference type="NCBI Taxonomy" id="1229662"/>
    <lineage>
        <taxon>Eukaryota</taxon>
        <taxon>Fungi</taxon>
        <taxon>Dikarya</taxon>
        <taxon>Ascomycota</taxon>
        <taxon>Pezizomycotina</taxon>
        <taxon>Sordariomycetes</taxon>
        <taxon>Xylariomycetidae</taxon>
        <taxon>Amphisphaeriales</taxon>
        <taxon>Sporocadaceae</taxon>
        <taxon>Pestalotiopsis</taxon>
    </lineage>
</organism>
<sequence length="186" mass="20204">MTPSPKVEDVDDAAAAGNTSDASVGQDLDDPQDEQGRFLDFVISSLDKGSPTSSTASEADPDAPAGRNPPRTGVGHLLRHVRVSLLWLQEVGDALTESDVAGTVCQWLGRLDDPGEVTNGESMALDSLREVLRQVAARRSRSCVRCGEAFEEEYNAWNCKKFLDNHYGKLGLPSPATFRSLSWYHV</sequence>
<accession>W3X5V2</accession>
<reference evidence="3" key="1">
    <citation type="journal article" date="2015" name="BMC Genomics">
        <title>Genomic and transcriptomic analysis of the endophytic fungus Pestalotiopsis fici reveals its lifestyle and high potential for synthesis of natural products.</title>
        <authorList>
            <person name="Wang X."/>
            <person name="Zhang X."/>
            <person name="Liu L."/>
            <person name="Xiang M."/>
            <person name="Wang W."/>
            <person name="Sun X."/>
            <person name="Che Y."/>
            <person name="Guo L."/>
            <person name="Liu G."/>
            <person name="Guo L."/>
            <person name="Wang C."/>
            <person name="Yin W.B."/>
            <person name="Stadler M."/>
            <person name="Zhang X."/>
            <person name="Liu X."/>
        </authorList>
    </citation>
    <scope>NUCLEOTIDE SEQUENCE [LARGE SCALE GENOMIC DNA]</scope>
    <source>
        <strain evidence="3">W106-1 / CGMCC3.15140</strain>
    </source>
</reference>
<feature type="region of interest" description="Disordered" evidence="1">
    <location>
        <begin position="1"/>
        <end position="74"/>
    </location>
</feature>
<dbReference type="KEGG" id="pfy:PFICI_06406"/>
<dbReference type="AlphaFoldDB" id="W3X5V2"/>
<dbReference type="Proteomes" id="UP000030651">
    <property type="component" value="Unassembled WGS sequence"/>
</dbReference>
<dbReference type="HOGENOM" id="CLU_1454890_0_0_1"/>
<evidence type="ECO:0000256" key="1">
    <source>
        <dbReference type="SAM" id="MobiDB-lite"/>
    </source>
</evidence>
<name>W3X5V2_PESFW</name>
<dbReference type="OrthoDB" id="10396627at2759"/>
<evidence type="ECO:0000313" key="2">
    <source>
        <dbReference type="EMBL" id="ETS81404.1"/>
    </source>
</evidence>
<keyword evidence="3" id="KW-1185">Reference proteome</keyword>